<dbReference type="STRING" id="1742973.COMA2_10212"/>
<dbReference type="PROSITE" id="PS50110">
    <property type="entry name" value="RESPONSE_REGULATORY"/>
    <property type="match status" value="1"/>
</dbReference>
<dbReference type="Proteomes" id="UP000198736">
    <property type="component" value="Unassembled WGS sequence"/>
</dbReference>
<keyword evidence="1 2" id="KW-0597">Phosphoprotein</keyword>
<keyword evidence="4" id="KW-0282">Flagellum</keyword>
<accession>A0A0S4L2A6</accession>
<sequence length="341" mass="36633">MAGGTMPAVTGSERSVSRFQGTVLIVDADEEVRHLLHELLQPERVSVRLAGSGQEALAMVKQKAPALLIVDASLPDRDGIAVLEEAQRIDSRMIGVVMTGAASVELAVRAMRAGSSDFLTKPFPPDIVLDTVRRLLELHRIRADHTVLKHAAVRSGAVRLQSMPFQTFGDDGALKGADGLTEYERGLEDGRRYADAQRQQDFSVLTEAVGKFDAARSALQQTIDDEVIALALQIVSKILHDSAESGREQIVTQVKAALGAVPEADGVVIQAHPADAAVLEAVRAELTGRRQVALKLAIEPVASLPRGSCLLHTATRLVDASLDTQLLRLGDALRNRAHHES</sequence>
<feature type="modified residue" description="4-aspartylphosphate" evidence="2">
    <location>
        <position position="71"/>
    </location>
</feature>
<dbReference type="Pfam" id="PF00072">
    <property type="entry name" value="Response_reg"/>
    <property type="match status" value="1"/>
</dbReference>
<dbReference type="PANTHER" id="PTHR44591">
    <property type="entry name" value="STRESS RESPONSE REGULATOR PROTEIN 1"/>
    <property type="match status" value="1"/>
</dbReference>
<evidence type="ECO:0000256" key="1">
    <source>
        <dbReference type="ARBA" id="ARBA00022553"/>
    </source>
</evidence>
<dbReference type="InterPro" id="IPR011006">
    <property type="entry name" value="CheY-like_superfamily"/>
</dbReference>
<evidence type="ECO:0000259" key="3">
    <source>
        <dbReference type="PROSITE" id="PS50110"/>
    </source>
</evidence>
<evidence type="ECO:0000313" key="4">
    <source>
        <dbReference type="EMBL" id="CUS31637.1"/>
    </source>
</evidence>
<dbReference type="InterPro" id="IPR018035">
    <property type="entry name" value="Flagellar_FliH/T3SS_HrpE"/>
</dbReference>
<evidence type="ECO:0000313" key="5">
    <source>
        <dbReference type="Proteomes" id="UP000198736"/>
    </source>
</evidence>
<dbReference type="GO" id="GO:0000160">
    <property type="term" value="P:phosphorelay signal transduction system"/>
    <property type="evidence" value="ECO:0007669"/>
    <property type="project" value="InterPro"/>
</dbReference>
<dbReference type="InterPro" id="IPR001789">
    <property type="entry name" value="Sig_transdc_resp-reg_receiver"/>
</dbReference>
<keyword evidence="5" id="KW-1185">Reference proteome</keyword>
<name>A0A0S4L2A6_9BACT</name>
<dbReference type="PANTHER" id="PTHR44591:SF3">
    <property type="entry name" value="RESPONSE REGULATORY DOMAIN-CONTAINING PROTEIN"/>
    <property type="match status" value="1"/>
</dbReference>
<dbReference type="EMBL" id="CZPZ01000001">
    <property type="protein sequence ID" value="CUS31637.1"/>
    <property type="molecule type" value="Genomic_DNA"/>
</dbReference>
<protein>
    <submittedName>
        <fullName evidence="4">Putative Flagellar biosynthesis protein FliH with response regulator receiver domain (Modular protein)</fullName>
    </submittedName>
</protein>
<dbReference type="InterPro" id="IPR050595">
    <property type="entry name" value="Bact_response_regulator"/>
</dbReference>
<feature type="domain" description="Response regulatory" evidence="3">
    <location>
        <begin position="22"/>
        <end position="136"/>
    </location>
</feature>
<gene>
    <name evidence="4" type="ORF">COMA2_10212</name>
</gene>
<dbReference type="SUPFAM" id="SSF52172">
    <property type="entry name" value="CheY-like"/>
    <property type="match status" value="1"/>
</dbReference>
<dbReference type="Gene3D" id="3.40.50.2300">
    <property type="match status" value="1"/>
</dbReference>
<keyword evidence="4" id="KW-0969">Cilium</keyword>
<evidence type="ECO:0000256" key="2">
    <source>
        <dbReference type="PROSITE-ProRule" id="PRU00169"/>
    </source>
</evidence>
<reference evidence="5" key="1">
    <citation type="submission" date="2015-10" db="EMBL/GenBank/DDBJ databases">
        <authorList>
            <person name="Luecker S."/>
            <person name="Luecker S."/>
        </authorList>
    </citation>
    <scope>NUCLEOTIDE SEQUENCE [LARGE SCALE GENOMIC DNA]</scope>
</reference>
<dbReference type="AlphaFoldDB" id="A0A0S4L2A6"/>
<keyword evidence="4" id="KW-0966">Cell projection</keyword>
<dbReference type="Pfam" id="PF02108">
    <property type="entry name" value="FliH"/>
    <property type="match status" value="1"/>
</dbReference>
<organism evidence="4 5">
    <name type="scientific">Candidatus Nitrospira nitrificans</name>
    <dbReference type="NCBI Taxonomy" id="1742973"/>
    <lineage>
        <taxon>Bacteria</taxon>
        <taxon>Pseudomonadati</taxon>
        <taxon>Nitrospirota</taxon>
        <taxon>Nitrospiria</taxon>
        <taxon>Nitrospirales</taxon>
        <taxon>Nitrospiraceae</taxon>
        <taxon>Nitrospira</taxon>
    </lineage>
</organism>
<proteinExistence type="predicted"/>
<dbReference type="SMART" id="SM00448">
    <property type="entry name" value="REC"/>
    <property type="match status" value="1"/>
</dbReference>